<gene>
    <name evidence="1" type="ORF">pdam_00019881</name>
</gene>
<protein>
    <submittedName>
        <fullName evidence="1">Uncharacterized protein</fullName>
    </submittedName>
</protein>
<reference evidence="1 2" key="1">
    <citation type="journal article" date="2018" name="Sci. Rep.">
        <title>Comparative analysis of the Pocillopora damicornis genome highlights role of immune system in coral evolution.</title>
        <authorList>
            <person name="Cunning R."/>
            <person name="Bay R.A."/>
            <person name="Gillette P."/>
            <person name="Baker A.C."/>
            <person name="Traylor-Knowles N."/>
        </authorList>
    </citation>
    <scope>NUCLEOTIDE SEQUENCE [LARGE SCALE GENOMIC DNA]</scope>
    <source>
        <strain evidence="1">RSMAS</strain>
        <tissue evidence="1">Whole animal</tissue>
    </source>
</reference>
<evidence type="ECO:0000313" key="2">
    <source>
        <dbReference type="Proteomes" id="UP000275408"/>
    </source>
</evidence>
<dbReference type="EMBL" id="RCHS01001689">
    <property type="protein sequence ID" value="RMX52169.1"/>
    <property type="molecule type" value="Genomic_DNA"/>
</dbReference>
<dbReference type="Proteomes" id="UP000275408">
    <property type="component" value="Unassembled WGS sequence"/>
</dbReference>
<sequence>MLFMPYCIWEALKSARGKTHGCGWKAKDVFWDHGEILWLKVMDQLMTMINDKKRNCNVQDEDLPQFVYDMEEWVSTDSDMISENETIK</sequence>
<accession>A0A3M6UF29</accession>
<evidence type="ECO:0000313" key="1">
    <source>
        <dbReference type="EMBL" id="RMX52169.1"/>
    </source>
</evidence>
<comment type="caution">
    <text evidence="1">The sequence shown here is derived from an EMBL/GenBank/DDBJ whole genome shotgun (WGS) entry which is preliminary data.</text>
</comment>
<organism evidence="1 2">
    <name type="scientific">Pocillopora damicornis</name>
    <name type="common">Cauliflower coral</name>
    <name type="synonym">Millepora damicornis</name>
    <dbReference type="NCBI Taxonomy" id="46731"/>
    <lineage>
        <taxon>Eukaryota</taxon>
        <taxon>Metazoa</taxon>
        <taxon>Cnidaria</taxon>
        <taxon>Anthozoa</taxon>
        <taxon>Hexacorallia</taxon>
        <taxon>Scleractinia</taxon>
        <taxon>Astrocoeniina</taxon>
        <taxon>Pocilloporidae</taxon>
        <taxon>Pocillopora</taxon>
    </lineage>
</organism>
<feature type="non-terminal residue" evidence="1">
    <location>
        <position position="88"/>
    </location>
</feature>
<proteinExistence type="predicted"/>
<dbReference type="AlphaFoldDB" id="A0A3M6UF29"/>
<keyword evidence="2" id="KW-1185">Reference proteome</keyword>
<name>A0A3M6UF29_POCDA</name>